<dbReference type="PANTHER" id="PTHR10954">
    <property type="entry name" value="RIBONUCLEASE H2 SUBUNIT A"/>
    <property type="match status" value="1"/>
</dbReference>
<comment type="function">
    <text evidence="3 14">Endonuclease that specifically degrades the RNA of RNA-DNA hybrids.</text>
</comment>
<sequence length="313" mass="34023">MSHSVIKVSLSAIDQMKTAYSGSLTASAPQGAVFQAKPSGCTITAYQSGKVLFQGKNAAAESARWGTAVPQEKKKTAKKPADPRYAPPAGIAGMSVIGSDEVGTGDYFGPMTVVCAYVDKTMLPLMKELGVKDSKDLKDPQIIEIARNLIKTIPYSLLVLKNEKYNSMQEKGMSQGKMKALLHNQAITHLLRKMDGVKPEAILIDQFAEPGIYFNHLKGRDIVKERTYFSTKAEGIHLSVAAASIIARYSFLMEMDKLSREAGMTLPKGAGPHVDEAAAKLILKKGASALRTFTKFHFANTQKALRLAEKKRS</sequence>
<dbReference type="GO" id="GO:0005737">
    <property type="term" value="C:cytoplasm"/>
    <property type="evidence" value="ECO:0007669"/>
    <property type="project" value="UniProtKB-SubCell"/>
</dbReference>
<evidence type="ECO:0000256" key="11">
    <source>
        <dbReference type="ARBA" id="ARBA00022759"/>
    </source>
</evidence>
<evidence type="ECO:0000259" key="16">
    <source>
        <dbReference type="PROSITE" id="PS51975"/>
    </source>
</evidence>
<name>A0A6H0WNP1_9BACI</name>
<dbReference type="GO" id="GO:0003723">
    <property type="term" value="F:RNA binding"/>
    <property type="evidence" value="ECO:0007669"/>
    <property type="project" value="UniProtKB-UniRule"/>
</dbReference>
<evidence type="ECO:0000256" key="8">
    <source>
        <dbReference type="ARBA" id="ARBA00022490"/>
    </source>
</evidence>
<comment type="cofactor">
    <cofactor evidence="14 15">
        <name>Mn(2+)</name>
        <dbReference type="ChEBI" id="CHEBI:29035"/>
    </cofactor>
    <cofactor evidence="14 15">
        <name>Mg(2+)</name>
        <dbReference type="ChEBI" id="CHEBI:18420"/>
    </cofactor>
    <text evidence="14 15">Manganese or magnesium. Binds 1 divalent metal ion per monomer in the absence of substrate. May bind a second metal ion after substrate binding.</text>
</comment>
<accession>A0A6H0WNP1</accession>
<dbReference type="PIRSF" id="PIRSF037748">
    <property type="entry name" value="RnhC"/>
    <property type="match status" value="1"/>
</dbReference>
<dbReference type="PROSITE" id="PS51975">
    <property type="entry name" value="RNASE_H_2"/>
    <property type="match status" value="1"/>
</dbReference>
<comment type="subcellular location">
    <subcellularLocation>
        <location evidence="4 14">Cytoplasm</location>
    </subcellularLocation>
</comment>
<dbReference type="InterPro" id="IPR012337">
    <property type="entry name" value="RNaseH-like_sf"/>
</dbReference>
<evidence type="ECO:0000313" key="18">
    <source>
        <dbReference type="Proteomes" id="UP000501914"/>
    </source>
</evidence>
<dbReference type="CDD" id="cd14796">
    <property type="entry name" value="RNAse_HIII_N"/>
    <property type="match status" value="1"/>
</dbReference>
<dbReference type="EMBL" id="CP048852">
    <property type="protein sequence ID" value="QIW80936.1"/>
    <property type="molecule type" value="Genomic_DNA"/>
</dbReference>
<dbReference type="Gene3D" id="3.30.310.10">
    <property type="entry name" value="TATA-Binding Protein"/>
    <property type="match status" value="1"/>
</dbReference>
<organism evidence="17 18">
    <name type="scientific">Bacillus tequilensis</name>
    <dbReference type="NCBI Taxonomy" id="227866"/>
    <lineage>
        <taxon>Bacteria</taxon>
        <taxon>Bacillati</taxon>
        <taxon>Bacillota</taxon>
        <taxon>Bacilli</taxon>
        <taxon>Bacillales</taxon>
        <taxon>Bacillaceae</taxon>
        <taxon>Bacillus</taxon>
    </lineage>
</organism>
<gene>
    <name evidence="14" type="primary">rnhC</name>
    <name evidence="17" type="ORF">G4P54_14580</name>
</gene>
<comment type="similarity">
    <text evidence="5 14">Belongs to the RNase HII family. RnhC subfamily.</text>
</comment>
<proteinExistence type="inferred from homology"/>
<dbReference type="Gene3D" id="3.30.420.10">
    <property type="entry name" value="Ribonuclease H-like superfamily/Ribonuclease H"/>
    <property type="match status" value="1"/>
</dbReference>
<evidence type="ECO:0000256" key="2">
    <source>
        <dbReference type="ARBA" id="ARBA00001946"/>
    </source>
</evidence>
<dbReference type="GO" id="GO:0004523">
    <property type="term" value="F:RNA-DNA hybrid ribonuclease activity"/>
    <property type="evidence" value="ECO:0007669"/>
    <property type="project" value="UniProtKB-UniRule"/>
</dbReference>
<evidence type="ECO:0000256" key="10">
    <source>
        <dbReference type="ARBA" id="ARBA00022723"/>
    </source>
</evidence>
<dbReference type="RefSeq" id="WP_167873046.1">
    <property type="nucleotide sequence ID" value="NZ_CP048852.1"/>
</dbReference>
<dbReference type="PANTHER" id="PTHR10954:SF23">
    <property type="entry name" value="RIBONUCLEASE"/>
    <property type="match status" value="1"/>
</dbReference>
<dbReference type="InterPro" id="IPR024567">
    <property type="entry name" value="RNase_HII/HIII_dom"/>
</dbReference>
<dbReference type="InterPro" id="IPR012295">
    <property type="entry name" value="TBP_dom_sf"/>
</dbReference>
<dbReference type="InterPro" id="IPR024568">
    <property type="entry name" value="RNase_HIII_N"/>
</dbReference>
<dbReference type="SUPFAM" id="SSF53098">
    <property type="entry name" value="Ribonuclease H-like"/>
    <property type="match status" value="1"/>
</dbReference>
<feature type="binding site" evidence="14 15">
    <location>
        <position position="101"/>
    </location>
    <ligand>
        <name>a divalent metal cation</name>
        <dbReference type="ChEBI" id="CHEBI:60240"/>
    </ligand>
</feature>
<keyword evidence="10 14" id="KW-0479">Metal-binding</keyword>
<dbReference type="HAMAP" id="MF_00053">
    <property type="entry name" value="RNase_HIII"/>
    <property type="match status" value="1"/>
</dbReference>
<keyword evidence="9 14" id="KW-0540">Nuclease</keyword>
<keyword evidence="11 14" id="KW-0255">Endonuclease</keyword>
<dbReference type="KEGG" id="bteq:G4P54_14580"/>
<evidence type="ECO:0000256" key="14">
    <source>
        <dbReference type="HAMAP-Rule" id="MF_00053"/>
    </source>
</evidence>
<dbReference type="GO" id="GO:0000287">
    <property type="term" value="F:magnesium ion binding"/>
    <property type="evidence" value="ECO:0007669"/>
    <property type="project" value="UniProtKB-UniRule"/>
</dbReference>
<dbReference type="InterPro" id="IPR001352">
    <property type="entry name" value="RNase_HII/HIII"/>
</dbReference>
<dbReference type="Pfam" id="PF11858">
    <property type="entry name" value="DUF3378"/>
    <property type="match status" value="1"/>
</dbReference>
<evidence type="ECO:0000256" key="3">
    <source>
        <dbReference type="ARBA" id="ARBA00004065"/>
    </source>
</evidence>
<dbReference type="NCBIfam" id="TIGR00716">
    <property type="entry name" value="rnhC"/>
    <property type="match status" value="1"/>
</dbReference>
<keyword evidence="12 14" id="KW-0378">Hydrolase</keyword>
<comment type="cofactor">
    <cofactor evidence="2">
        <name>Mg(2+)</name>
        <dbReference type="ChEBI" id="CHEBI:18420"/>
    </cofactor>
</comment>
<evidence type="ECO:0000256" key="12">
    <source>
        <dbReference type="ARBA" id="ARBA00022801"/>
    </source>
</evidence>
<keyword evidence="8 14" id="KW-0963">Cytoplasm</keyword>
<dbReference type="CDD" id="cd06590">
    <property type="entry name" value="RNase_HII_bacteria_HIII_like"/>
    <property type="match status" value="1"/>
</dbReference>
<evidence type="ECO:0000256" key="1">
    <source>
        <dbReference type="ARBA" id="ARBA00000077"/>
    </source>
</evidence>
<evidence type="ECO:0000256" key="15">
    <source>
        <dbReference type="PROSITE-ProRule" id="PRU01319"/>
    </source>
</evidence>
<dbReference type="InterPro" id="IPR036397">
    <property type="entry name" value="RNaseH_sf"/>
</dbReference>
<protein>
    <recommendedName>
        <fullName evidence="7 14">Ribonuclease HIII</fullName>
        <shortName evidence="14">RNase HIII</shortName>
        <ecNumber evidence="6 14">3.1.26.4</ecNumber>
    </recommendedName>
</protein>
<evidence type="ECO:0000256" key="6">
    <source>
        <dbReference type="ARBA" id="ARBA00012180"/>
    </source>
</evidence>
<dbReference type="GO" id="GO:0006298">
    <property type="term" value="P:mismatch repair"/>
    <property type="evidence" value="ECO:0007669"/>
    <property type="project" value="TreeGrafter"/>
</dbReference>
<evidence type="ECO:0000256" key="13">
    <source>
        <dbReference type="ARBA" id="ARBA00022842"/>
    </source>
</evidence>
<evidence type="ECO:0000313" key="17">
    <source>
        <dbReference type="EMBL" id="QIW80936.1"/>
    </source>
</evidence>
<evidence type="ECO:0000256" key="4">
    <source>
        <dbReference type="ARBA" id="ARBA00004496"/>
    </source>
</evidence>
<dbReference type="Pfam" id="PF01351">
    <property type="entry name" value="RNase_HII"/>
    <property type="match status" value="1"/>
</dbReference>
<evidence type="ECO:0000256" key="7">
    <source>
        <dbReference type="ARBA" id="ARBA00021407"/>
    </source>
</evidence>
<dbReference type="EC" id="3.1.26.4" evidence="6 14"/>
<dbReference type="Proteomes" id="UP000501914">
    <property type="component" value="Chromosome"/>
</dbReference>
<feature type="binding site" evidence="14 15">
    <location>
        <position position="205"/>
    </location>
    <ligand>
        <name>a divalent metal cation</name>
        <dbReference type="ChEBI" id="CHEBI:60240"/>
    </ligand>
</feature>
<keyword evidence="18" id="KW-1185">Reference proteome</keyword>
<dbReference type="GO" id="GO:0043137">
    <property type="term" value="P:DNA replication, removal of RNA primer"/>
    <property type="evidence" value="ECO:0007669"/>
    <property type="project" value="TreeGrafter"/>
</dbReference>
<feature type="binding site" evidence="14 15">
    <location>
        <position position="100"/>
    </location>
    <ligand>
        <name>a divalent metal cation</name>
        <dbReference type="ChEBI" id="CHEBI:60240"/>
    </ligand>
</feature>
<feature type="domain" description="RNase H type-2" evidence="16">
    <location>
        <begin position="94"/>
        <end position="310"/>
    </location>
</feature>
<dbReference type="FunFam" id="3.30.420.10:FF:000047">
    <property type="entry name" value="Ribonuclease HIII"/>
    <property type="match status" value="1"/>
</dbReference>
<comment type="catalytic activity">
    <reaction evidence="1 14 15">
        <text>Endonucleolytic cleavage to 5'-phosphomonoester.</text>
        <dbReference type="EC" id="3.1.26.4"/>
    </reaction>
</comment>
<dbReference type="AlphaFoldDB" id="A0A6H0WNP1"/>
<evidence type="ECO:0000256" key="9">
    <source>
        <dbReference type="ARBA" id="ARBA00022722"/>
    </source>
</evidence>
<keyword evidence="13 14" id="KW-0460">Magnesium</keyword>
<dbReference type="InterPro" id="IPR004641">
    <property type="entry name" value="RNase_HIII"/>
</dbReference>
<dbReference type="GO" id="GO:0032299">
    <property type="term" value="C:ribonuclease H2 complex"/>
    <property type="evidence" value="ECO:0007669"/>
    <property type="project" value="TreeGrafter"/>
</dbReference>
<reference evidence="17 18" key="1">
    <citation type="submission" date="2020-02" db="EMBL/GenBank/DDBJ databases">
        <title>Genome sequencing, annotation and comparative genomic analysis of Bacillus tequilensis EA-CB0015, an effective biological control agent against Pseudocercospora fijiensis in banana plants.</title>
        <authorList>
            <person name="Cuellar-Gaviria T.Z."/>
            <person name="Ju K.-S."/>
            <person name="Villegas-Escobar V."/>
        </authorList>
    </citation>
    <scope>NUCLEOTIDE SEQUENCE [LARGE SCALE GENOMIC DNA]</scope>
    <source>
        <strain evidence="17 18">EA-CB0015</strain>
    </source>
</reference>
<evidence type="ECO:0000256" key="5">
    <source>
        <dbReference type="ARBA" id="ARBA00008378"/>
    </source>
</evidence>